<feature type="domain" description="ABC3 transporter permease C-terminal" evidence="8">
    <location>
        <begin position="762"/>
        <end position="878"/>
    </location>
</feature>
<dbReference type="InterPro" id="IPR051447">
    <property type="entry name" value="Lipoprotein-release_system"/>
</dbReference>
<evidence type="ECO:0000256" key="5">
    <source>
        <dbReference type="ARBA" id="ARBA00022989"/>
    </source>
</evidence>
<feature type="transmembrane region" description="Helical" evidence="7">
    <location>
        <begin position="515"/>
        <end position="535"/>
    </location>
</feature>
<evidence type="ECO:0000313" key="9">
    <source>
        <dbReference type="EMBL" id="NTY62348.1"/>
    </source>
</evidence>
<protein>
    <submittedName>
        <fullName evidence="9">ABC transporter permease</fullName>
    </submittedName>
</protein>
<evidence type="ECO:0000256" key="7">
    <source>
        <dbReference type="SAM" id="Phobius"/>
    </source>
</evidence>
<dbReference type="Proteomes" id="UP000708347">
    <property type="component" value="Unassembled WGS sequence"/>
</dbReference>
<keyword evidence="5 7" id="KW-1133">Transmembrane helix</keyword>
<evidence type="ECO:0000256" key="3">
    <source>
        <dbReference type="ARBA" id="ARBA00022475"/>
    </source>
</evidence>
<evidence type="ECO:0000256" key="2">
    <source>
        <dbReference type="ARBA" id="ARBA00005236"/>
    </source>
</evidence>
<comment type="subcellular location">
    <subcellularLocation>
        <location evidence="1">Cell membrane</location>
        <topology evidence="1">Multi-pass membrane protein</topology>
    </subcellularLocation>
</comment>
<organism evidence="9 10">
    <name type="scientific">Mycolicibacterium sphagni</name>
    <dbReference type="NCBI Taxonomy" id="1786"/>
    <lineage>
        <taxon>Bacteria</taxon>
        <taxon>Bacillati</taxon>
        <taxon>Actinomycetota</taxon>
        <taxon>Actinomycetes</taxon>
        <taxon>Mycobacteriales</taxon>
        <taxon>Mycobacteriaceae</taxon>
        <taxon>Mycolicibacterium</taxon>
    </lineage>
</organism>
<comment type="similarity">
    <text evidence="2">Belongs to the ABC-4 integral membrane protein family. LolC/E subfamily.</text>
</comment>
<dbReference type="RefSeq" id="WP_174400063.1">
    <property type="nucleotide sequence ID" value="NZ_VBSB01000015.1"/>
</dbReference>
<evidence type="ECO:0000259" key="8">
    <source>
        <dbReference type="Pfam" id="PF02687"/>
    </source>
</evidence>
<keyword evidence="4 7" id="KW-0812">Transmembrane</keyword>
<dbReference type="PANTHER" id="PTHR30489:SF0">
    <property type="entry name" value="LIPOPROTEIN-RELEASING SYSTEM TRANSMEMBRANE PROTEIN LOLE"/>
    <property type="match status" value="1"/>
</dbReference>
<dbReference type="PANTHER" id="PTHR30489">
    <property type="entry name" value="LIPOPROTEIN-RELEASING SYSTEM TRANSMEMBRANE PROTEIN LOLE"/>
    <property type="match status" value="1"/>
</dbReference>
<evidence type="ECO:0000313" key="10">
    <source>
        <dbReference type="Proteomes" id="UP000708347"/>
    </source>
</evidence>
<proteinExistence type="inferred from homology"/>
<keyword evidence="10" id="KW-1185">Reference proteome</keyword>
<sequence>MSWVWLAGLLRRRPARLVAAAAGVGVAVALLACLGSFLASAQATMTERAVRTVAVDWQVQLAPGADTGEVRHLIDSSPGVLTTAAVGFAHTSGLSATTGSSTQNTGPGIVLGLTPTYRAVFPSQLRTLTGAENGVLLAQQTAANLHAAPGDLITIGRPGVAPAQVTVAGIVELPQANSLFQTVGAPAGAQPAAPPDNVVLLPERQWHDLFDPLSVTRPDLVSTQIHVQRDQHMPPDPAAAYTAVRAAARNLEARSAGAALVGDNLGAALDSARADAAYARIMFLFLGLPGAALAAALTATITSAGAATRRTEQALLRARGATERQLLSLAGVEAAVIGITGATVGLLAAAVVNTVTFGSPRFGPTVTTAMGWPAACAGIGILVATAAVLLPARRGLRDHTVTAGRTQISPHAVPIWARLGLDAALLAGAAVVLLATTGTGYHLVLAPEGVPAISVSYWAFAGPALLWLGAALLTWRLADLLLGRGRSLLARVLRPVTGRLAGIIANGMSRQRRPLVRAIVMLSLAIAFAASTAAFNATYRQQAEVDAQLTNGADVTVTPALGAALAPDTARTLTAVAGVRAVEPIQHRFAYIGADLQDLYGVRPATITQATALQDNYFPHATATAVMATLAAKPDSVLVSAETVTDFQLHLGDPVMLRLIDADTQQPRPVTFHYVGIVTEFPTAPKDSFFVANAEFIAAKTGSDAPGAFLIDTGGRDTAAVSARIRALVGTSAAVNDIATVRSSVGSSLTSVDLSGLTRIELAFALVLAVGAGALALALGLAERKRSYALFTALGAHTSHLRAMVLSETAVLTVVGILAGALTGSVLSVALINILTGVFDPPPATIAIPWAYLTAVLIVAVGALTAASAAFVAVLTHKSAVTVIHDA</sequence>
<dbReference type="InterPro" id="IPR003838">
    <property type="entry name" value="ABC3_permease_C"/>
</dbReference>
<feature type="domain" description="ABC3 transporter permease C-terminal" evidence="8">
    <location>
        <begin position="291"/>
        <end position="397"/>
    </location>
</feature>
<dbReference type="Pfam" id="PF02687">
    <property type="entry name" value="FtsX"/>
    <property type="match status" value="2"/>
</dbReference>
<feature type="transmembrane region" description="Helical" evidence="7">
    <location>
        <begin position="762"/>
        <end position="782"/>
    </location>
</feature>
<feature type="transmembrane region" description="Helical" evidence="7">
    <location>
        <begin position="413"/>
        <end position="435"/>
    </location>
</feature>
<accession>A0ABX2JX97</accession>
<dbReference type="EMBL" id="VBSB01000015">
    <property type="protein sequence ID" value="NTY62348.1"/>
    <property type="molecule type" value="Genomic_DNA"/>
</dbReference>
<evidence type="ECO:0000256" key="1">
    <source>
        <dbReference type="ARBA" id="ARBA00004651"/>
    </source>
</evidence>
<evidence type="ECO:0000256" key="6">
    <source>
        <dbReference type="ARBA" id="ARBA00023136"/>
    </source>
</evidence>
<feature type="transmembrane region" description="Helical" evidence="7">
    <location>
        <begin position="850"/>
        <end position="875"/>
    </location>
</feature>
<keyword evidence="3" id="KW-1003">Cell membrane</keyword>
<keyword evidence="6 7" id="KW-0472">Membrane</keyword>
<feature type="transmembrane region" description="Helical" evidence="7">
    <location>
        <begin position="326"/>
        <end position="352"/>
    </location>
</feature>
<feature type="transmembrane region" description="Helical" evidence="7">
    <location>
        <begin position="281"/>
        <end position="305"/>
    </location>
</feature>
<gene>
    <name evidence="9" type="ORF">FEG63_22680</name>
</gene>
<feature type="transmembrane region" description="Helical" evidence="7">
    <location>
        <begin position="455"/>
        <end position="478"/>
    </location>
</feature>
<evidence type="ECO:0000256" key="4">
    <source>
        <dbReference type="ARBA" id="ARBA00022692"/>
    </source>
</evidence>
<feature type="transmembrane region" description="Helical" evidence="7">
    <location>
        <begin position="810"/>
        <end position="838"/>
    </location>
</feature>
<name>A0ABX2JX97_9MYCO</name>
<reference evidence="9 10" key="1">
    <citation type="submission" date="2019-05" db="EMBL/GenBank/DDBJ databases">
        <title>Mycolicibacterium sphagni ENV482 genome assembly.</title>
        <authorList>
            <person name="Chen W."/>
            <person name="Faulkner N.W."/>
            <person name="Hyman M.R."/>
        </authorList>
    </citation>
    <scope>NUCLEOTIDE SEQUENCE [LARGE SCALE GENOMIC DNA]</scope>
    <source>
        <strain evidence="9 10">ENV482</strain>
    </source>
</reference>
<feature type="transmembrane region" description="Helical" evidence="7">
    <location>
        <begin position="372"/>
        <end position="392"/>
    </location>
</feature>
<comment type="caution">
    <text evidence="9">The sequence shown here is derived from an EMBL/GenBank/DDBJ whole genome shotgun (WGS) entry which is preliminary data.</text>
</comment>